<evidence type="ECO:0000313" key="1">
    <source>
        <dbReference type="EMBL" id="XBJ28479.1"/>
    </source>
</evidence>
<protein>
    <submittedName>
        <fullName evidence="1">Uncharacterized protein</fullName>
    </submittedName>
</protein>
<gene>
    <name evidence="1" type="ORF">AAH949_05075</name>
</gene>
<accession>A0AAU7E4P8</accession>
<sequence length="130" mass="14747">MNAMLLSSGWGYSIDTGNGIKEFKYQKITTQSLGFNINITNLGVPKNKKIFYIIKATAIYDGRNAIVFCKDITSNDLIVMDKSCKANEIIRLKGYHTTNGVTTYLESMLANNISTHKKSFKNIKVEFYWD</sequence>
<reference evidence="1" key="1">
    <citation type="submission" date="2024-05" db="EMBL/GenBank/DDBJ databases">
        <title>Campylobacter coli isolated from environmental waters in Slovenia.</title>
        <authorList>
            <person name="Zautner A.E."/>
            <person name="Bunk B."/>
            <person name="Riedel T."/>
            <person name="Sproeer C."/>
        </authorList>
    </citation>
    <scope>NUCLEOTIDE SEQUENCE</scope>
    <source>
        <strain evidence="1">CCS1377</strain>
    </source>
</reference>
<dbReference type="RefSeq" id="WP_348518109.1">
    <property type="nucleotide sequence ID" value="NZ_CP155620.1"/>
</dbReference>
<name>A0AAU7E4P8_9BACT</name>
<dbReference type="EMBL" id="CP155620">
    <property type="protein sequence ID" value="XBJ28479.1"/>
    <property type="molecule type" value="Genomic_DNA"/>
</dbReference>
<organism evidence="1">
    <name type="scientific">Campylobacter sp. CCS1377</name>
    <dbReference type="NCBI Taxonomy" id="3158229"/>
    <lineage>
        <taxon>Bacteria</taxon>
        <taxon>Pseudomonadati</taxon>
        <taxon>Campylobacterota</taxon>
        <taxon>Epsilonproteobacteria</taxon>
        <taxon>Campylobacterales</taxon>
        <taxon>Campylobacteraceae</taxon>
        <taxon>Campylobacter</taxon>
    </lineage>
</organism>
<dbReference type="AlphaFoldDB" id="A0AAU7E4P8"/>
<proteinExistence type="predicted"/>